<dbReference type="SMART" id="SM00387">
    <property type="entry name" value="HATPase_c"/>
    <property type="match status" value="1"/>
</dbReference>
<evidence type="ECO:0000256" key="1">
    <source>
        <dbReference type="ARBA" id="ARBA00000085"/>
    </source>
</evidence>
<evidence type="ECO:0000256" key="5">
    <source>
        <dbReference type="ARBA" id="ARBA00022553"/>
    </source>
</evidence>
<feature type="transmembrane region" description="Helical" evidence="14">
    <location>
        <begin position="174"/>
        <end position="194"/>
    </location>
</feature>
<dbReference type="GO" id="GO:0000155">
    <property type="term" value="F:phosphorelay sensor kinase activity"/>
    <property type="evidence" value="ECO:0007669"/>
    <property type="project" value="InterPro"/>
</dbReference>
<keyword evidence="12" id="KW-0902">Two-component regulatory system</keyword>
<dbReference type="PROSITE" id="PS50109">
    <property type="entry name" value="HIS_KIN"/>
    <property type="match status" value="1"/>
</dbReference>
<dbReference type="GO" id="GO:0030295">
    <property type="term" value="F:protein kinase activator activity"/>
    <property type="evidence" value="ECO:0007669"/>
    <property type="project" value="TreeGrafter"/>
</dbReference>
<dbReference type="PANTHER" id="PTHR42878:SF7">
    <property type="entry name" value="SENSOR HISTIDINE KINASE GLRK"/>
    <property type="match status" value="1"/>
</dbReference>
<dbReference type="InterPro" id="IPR004358">
    <property type="entry name" value="Sig_transdc_His_kin-like_C"/>
</dbReference>
<dbReference type="InterPro" id="IPR003594">
    <property type="entry name" value="HATPase_dom"/>
</dbReference>
<dbReference type="InterPro" id="IPR036097">
    <property type="entry name" value="HisK_dim/P_sf"/>
</dbReference>
<evidence type="ECO:0000256" key="14">
    <source>
        <dbReference type="SAM" id="Phobius"/>
    </source>
</evidence>
<dbReference type="GO" id="GO:0000156">
    <property type="term" value="F:phosphorelay response regulator activity"/>
    <property type="evidence" value="ECO:0007669"/>
    <property type="project" value="TreeGrafter"/>
</dbReference>
<dbReference type="Gene3D" id="3.30.450.20">
    <property type="entry name" value="PAS domain"/>
    <property type="match status" value="1"/>
</dbReference>
<dbReference type="Gene3D" id="3.30.565.10">
    <property type="entry name" value="Histidine kinase-like ATPase, C-terminal domain"/>
    <property type="match status" value="1"/>
</dbReference>
<keyword evidence="7 14" id="KW-0812">Transmembrane</keyword>
<evidence type="ECO:0000256" key="2">
    <source>
        <dbReference type="ARBA" id="ARBA00004651"/>
    </source>
</evidence>
<dbReference type="Gene3D" id="1.10.287.130">
    <property type="match status" value="1"/>
</dbReference>
<accession>A0A538TQF6</accession>
<dbReference type="Pfam" id="PF17203">
    <property type="entry name" value="sCache_3_2"/>
    <property type="match status" value="1"/>
</dbReference>
<keyword evidence="10" id="KW-0067">ATP-binding</keyword>
<comment type="caution">
    <text evidence="16">The sequence shown here is derived from an EMBL/GenBank/DDBJ whole genome shotgun (WGS) entry which is preliminary data.</text>
</comment>
<dbReference type="Proteomes" id="UP000316609">
    <property type="component" value="Unassembled WGS sequence"/>
</dbReference>
<dbReference type="InterPro" id="IPR033463">
    <property type="entry name" value="sCache_3"/>
</dbReference>
<evidence type="ECO:0000259" key="15">
    <source>
        <dbReference type="PROSITE" id="PS50109"/>
    </source>
</evidence>
<organism evidence="16 17">
    <name type="scientific">Eiseniibacteriota bacterium</name>
    <dbReference type="NCBI Taxonomy" id="2212470"/>
    <lineage>
        <taxon>Bacteria</taxon>
        <taxon>Candidatus Eiseniibacteriota</taxon>
    </lineage>
</organism>
<keyword evidence="9" id="KW-0418">Kinase</keyword>
<evidence type="ECO:0000256" key="13">
    <source>
        <dbReference type="ARBA" id="ARBA00023136"/>
    </source>
</evidence>
<dbReference type="Pfam" id="PF02518">
    <property type="entry name" value="HATPase_c"/>
    <property type="match status" value="1"/>
</dbReference>
<sequence>MRLALRNTLVLLGGYAAVLLILAGVAVFQLLMLDANVQKETARLFAQEVASAVAGPSLDRLLQADQETRKNLKTLIEQLTKHSQVVTSISVVDSNGRVVASDNRVVGSSLLKPELYFGASRKMRFTTFGVFPFSSGAYQLAVPLVQEGRRVGYVLVDLQSRSVAEMNQRMWNSLLLAALLGLLCIAGLGFALHLQLSRRGRTLATTLEAALRGESPRDVPEDDEFAQAMEAAGRAGLEVSRARSRTAEERGRLVTLGHILNVGVLLVNPAGQLEFGSRRARELFGCADDAELAQALTNIQAELERGLKRPMREGTEGAHIDVEAPNGHHLRLEIYPLEQGGGEGRLVLVRDRETMKALETDLRLASQLRGLARLYLSVVHDIRAPLAAIVAHVELLSGTFEDGVEPRDAVDERRKGYVAVLDQELHRLRRSLDGLLNHAALPREELEEFDVGDLILDLDSLLRPQCLRQKVVLSAHIPETPIRHLGARDAMKQALTNIGINALEAMPDGGELELRLEGVDSKAIITIADTGPGIPPDLMNKIFAMHFTTKKSGSGIGLYVARAVVESSGGELQVSSEAGRGAAFRIELPPSSRGS</sequence>
<evidence type="ECO:0000256" key="3">
    <source>
        <dbReference type="ARBA" id="ARBA00012438"/>
    </source>
</evidence>
<keyword evidence="13 14" id="KW-0472">Membrane</keyword>
<dbReference type="SUPFAM" id="SSF47384">
    <property type="entry name" value="Homodimeric domain of signal transducing histidine kinase"/>
    <property type="match status" value="1"/>
</dbReference>
<feature type="transmembrane region" description="Helical" evidence="14">
    <location>
        <begin position="12"/>
        <end position="33"/>
    </location>
</feature>
<dbReference type="CDD" id="cd18773">
    <property type="entry name" value="PDC1_HK_sensor"/>
    <property type="match status" value="1"/>
</dbReference>
<keyword evidence="4" id="KW-1003">Cell membrane</keyword>
<dbReference type="AlphaFoldDB" id="A0A538TQF6"/>
<keyword evidence="6" id="KW-0808">Transferase</keyword>
<evidence type="ECO:0000256" key="10">
    <source>
        <dbReference type="ARBA" id="ARBA00022840"/>
    </source>
</evidence>
<dbReference type="SUPFAM" id="SSF55874">
    <property type="entry name" value="ATPase domain of HSP90 chaperone/DNA topoisomerase II/histidine kinase"/>
    <property type="match status" value="1"/>
</dbReference>
<keyword evidence="8" id="KW-0547">Nucleotide-binding</keyword>
<dbReference type="PANTHER" id="PTHR42878">
    <property type="entry name" value="TWO-COMPONENT HISTIDINE KINASE"/>
    <property type="match status" value="1"/>
</dbReference>
<keyword evidence="11 14" id="KW-1133">Transmembrane helix</keyword>
<dbReference type="PRINTS" id="PR00344">
    <property type="entry name" value="BCTRLSENSOR"/>
</dbReference>
<evidence type="ECO:0000256" key="12">
    <source>
        <dbReference type="ARBA" id="ARBA00023012"/>
    </source>
</evidence>
<dbReference type="CDD" id="cd00082">
    <property type="entry name" value="HisKA"/>
    <property type="match status" value="1"/>
</dbReference>
<reference evidence="16 17" key="1">
    <citation type="journal article" date="2019" name="Nat. Microbiol.">
        <title>Mediterranean grassland soil C-N compound turnover is dependent on rainfall and depth, and is mediated by genomically divergent microorganisms.</title>
        <authorList>
            <person name="Diamond S."/>
            <person name="Andeer P.F."/>
            <person name="Li Z."/>
            <person name="Crits-Christoph A."/>
            <person name="Burstein D."/>
            <person name="Anantharaman K."/>
            <person name="Lane K.R."/>
            <person name="Thomas B.C."/>
            <person name="Pan C."/>
            <person name="Northen T.R."/>
            <person name="Banfield J.F."/>
        </authorList>
    </citation>
    <scope>NUCLEOTIDE SEQUENCE [LARGE SCALE GENOMIC DNA]</scope>
    <source>
        <strain evidence="16">WS_8</strain>
    </source>
</reference>
<gene>
    <name evidence="16" type="ORF">E6K78_07020</name>
</gene>
<dbReference type="GO" id="GO:0005524">
    <property type="term" value="F:ATP binding"/>
    <property type="evidence" value="ECO:0007669"/>
    <property type="project" value="UniProtKB-KW"/>
</dbReference>
<name>A0A538TQF6_UNCEI</name>
<proteinExistence type="predicted"/>
<dbReference type="InterPro" id="IPR050351">
    <property type="entry name" value="BphY/WalK/GraS-like"/>
</dbReference>
<evidence type="ECO:0000256" key="9">
    <source>
        <dbReference type="ARBA" id="ARBA00022777"/>
    </source>
</evidence>
<dbReference type="EMBL" id="VBOY01000063">
    <property type="protein sequence ID" value="TMQ65859.1"/>
    <property type="molecule type" value="Genomic_DNA"/>
</dbReference>
<feature type="domain" description="Histidine kinase" evidence="15">
    <location>
        <begin position="377"/>
        <end position="592"/>
    </location>
</feature>
<comment type="catalytic activity">
    <reaction evidence="1">
        <text>ATP + protein L-histidine = ADP + protein N-phospho-L-histidine.</text>
        <dbReference type="EC" id="2.7.13.3"/>
    </reaction>
</comment>
<dbReference type="InterPro" id="IPR005467">
    <property type="entry name" value="His_kinase_dom"/>
</dbReference>
<dbReference type="GO" id="GO:0007234">
    <property type="term" value="P:osmosensory signaling via phosphorelay pathway"/>
    <property type="evidence" value="ECO:0007669"/>
    <property type="project" value="TreeGrafter"/>
</dbReference>
<dbReference type="EC" id="2.7.13.3" evidence="3"/>
<evidence type="ECO:0000256" key="4">
    <source>
        <dbReference type="ARBA" id="ARBA00022475"/>
    </source>
</evidence>
<dbReference type="CDD" id="cd00075">
    <property type="entry name" value="HATPase"/>
    <property type="match status" value="1"/>
</dbReference>
<evidence type="ECO:0000313" key="16">
    <source>
        <dbReference type="EMBL" id="TMQ65859.1"/>
    </source>
</evidence>
<keyword evidence="5" id="KW-0597">Phosphoprotein</keyword>
<evidence type="ECO:0000256" key="11">
    <source>
        <dbReference type="ARBA" id="ARBA00022989"/>
    </source>
</evidence>
<dbReference type="InterPro" id="IPR003661">
    <property type="entry name" value="HisK_dim/P_dom"/>
</dbReference>
<evidence type="ECO:0000256" key="7">
    <source>
        <dbReference type="ARBA" id="ARBA00022692"/>
    </source>
</evidence>
<dbReference type="InterPro" id="IPR036890">
    <property type="entry name" value="HATPase_C_sf"/>
</dbReference>
<comment type="subcellular location">
    <subcellularLocation>
        <location evidence="2">Cell membrane</location>
        <topology evidence="2">Multi-pass membrane protein</topology>
    </subcellularLocation>
</comment>
<evidence type="ECO:0000256" key="6">
    <source>
        <dbReference type="ARBA" id="ARBA00022679"/>
    </source>
</evidence>
<evidence type="ECO:0000256" key="8">
    <source>
        <dbReference type="ARBA" id="ARBA00022741"/>
    </source>
</evidence>
<protein>
    <recommendedName>
        <fullName evidence="3">histidine kinase</fullName>
        <ecNumber evidence="3">2.7.13.3</ecNumber>
    </recommendedName>
</protein>
<evidence type="ECO:0000313" key="17">
    <source>
        <dbReference type="Proteomes" id="UP000316609"/>
    </source>
</evidence>
<dbReference type="GO" id="GO:0005886">
    <property type="term" value="C:plasma membrane"/>
    <property type="evidence" value="ECO:0007669"/>
    <property type="project" value="UniProtKB-SubCell"/>
</dbReference>